<dbReference type="Gene3D" id="2.60.120.260">
    <property type="entry name" value="Galactose-binding domain-like"/>
    <property type="match status" value="1"/>
</dbReference>
<protein>
    <recommendedName>
        <fullName evidence="1">F5/8 type C domain-containing protein</fullName>
    </recommendedName>
</protein>
<evidence type="ECO:0000313" key="2">
    <source>
        <dbReference type="EMBL" id="KAK8846077.1"/>
    </source>
</evidence>
<gene>
    <name evidence="2" type="ORF">M9Y10_020078</name>
</gene>
<dbReference type="Proteomes" id="UP001470230">
    <property type="component" value="Unassembled WGS sequence"/>
</dbReference>
<comment type="caution">
    <text evidence="2">The sequence shown here is derived from an EMBL/GenBank/DDBJ whole genome shotgun (WGS) entry which is preliminary data.</text>
</comment>
<evidence type="ECO:0000259" key="1">
    <source>
        <dbReference type="Pfam" id="PF00754"/>
    </source>
</evidence>
<keyword evidence="3" id="KW-1185">Reference proteome</keyword>
<proteinExistence type="predicted"/>
<organism evidence="2 3">
    <name type="scientific">Tritrichomonas musculus</name>
    <dbReference type="NCBI Taxonomy" id="1915356"/>
    <lineage>
        <taxon>Eukaryota</taxon>
        <taxon>Metamonada</taxon>
        <taxon>Parabasalia</taxon>
        <taxon>Tritrichomonadida</taxon>
        <taxon>Tritrichomonadidae</taxon>
        <taxon>Tritrichomonas</taxon>
    </lineage>
</organism>
<dbReference type="SUPFAM" id="SSF49785">
    <property type="entry name" value="Galactose-binding domain-like"/>
    <property type="match status" value="1"/>
</dbReference>
<accession>A0ABR2HHG1</accession>
<dbReference type="InterPro" id="IPR008979">
    <property type="entry name" value="Galactose-bd-like_sf"/>
</dbReference>
<dbReference type="EMBL" id="JAPFFF010000029">
    <property type="protein sequence ID" value="KAK8846077.1"/>
    <property type="molecule type" value="Genomic_DNA"/>
</dbReference>
<dbReference type="Pfam" id="PF00754">
    <property type="entry name" value="F5_F8_type_C"/>
    <property type="match status" value="1"/>
</dbReference>
<name>A0ABR2HHG1_9EUKA</name>
<feature type="domain" description="F5/8 type C" evidence="1">
    <location>
        <begin position="314"/>
        <end position="437"/>
    </location>
</feature>
<evidence type="ECO:0000313" key="3">
    <source>
        <dbReference type="Proteomes" id="UP001470230"/>
    </source>
</evidence>
<sequence length="458" mass="53739">MEKINFALSLENAKKVPLFKFKKDFTFIVNGKEYLTSRYIADILSPYIRKFHFTDESINEISINTKLKSNKDYFNDFLNLSNFENYNLDKQQQNFFSEFFLKLGNIDGYFQIQPEYHGKITNENAVDLLISITQHFSLITKEFEIDHNIPKDSVSLYQVGNVQKIISFISSNFETVDKKRLKEIEIDLISQIITNSNLQISDEDSILNFVIDLYEQNDSFSPLFEYVIFSNVTQESLIHFINKFNLEDMNVSIWKSICTRLVSKSGNVNKSRYLQNIIEFSHQNGIEFHGIMRYLTEKTGGNIHDNGTIDISSNSIWNDDQSHYHPKNLVDYEKKNYYDSKDDENTYICFDFKERSIQLTSYSIESENSDAYTGHLKNWIIEVSNDGKNWIEIDRHVNDGSLNGPSIVGTFNIRKSLDDFYQYVRLLQTGNTWYPYGNHNQFYFPLIEFYGKLKQPLT</sequence>
<reference evidence="2 3" key="1">
    <citation type="submission" date="2024-04" db="EMBL/GenBank/DDBJ databases">
        <title>Tritrichomonas musculus Genome.</title>
        <authorList>
            <person name="Alves-Ferreira E."/>
            <person name="Grigg M."/>
            <person name="Lorenzi H."/>
            <person name="Galac M."/>
        </authorList>
    </citation>
    <scope>NUCLEOTIDE SEQUENCE [LARGE SCALE GENOMIC DNA]</scope>
    <source>
        <strain evidence="2 3">EAF2021</strain>
    </source>
</reference>
<dbReference type="InterPro" id="IPR000421">
    <property type="entry name" value="FA58C"/>
</dbReference>